<dbReference type="InterPro" id="IPR051257">
    <property type="entry name" value="Diverse_CBS-Domain"/>
</dbReference>
<organism evidence="4 5">
    <name type="scientific">Solemya pervernicosa gill symbiont</name>
    <dbReference type="NCBI Taxonomy" id="642797"/>
    <lineage>
        <taxon>Bacteria</taxon>
        <taxon>Pseudomonadati</taxon>
        <taxon>Pseudomonadota</taxon>
        <taxon>Gammaproteobacteria</taxon>
        <taxon>sulfur-oxidizing symbionts</taxon>
    </lineage>
</organism>
<dbReference type="Pfam" id="PF00571">
    <property type="entry name" value="CBS"/>
    <property type="match status" value="2"/>
</dbReference>
<dbReference type="PANTHER" id="PTHR43080:SF2">
    <property type="entry name" value="CBS DOMAIN-CONTAINING PROTEIN"/>
    <property type="match status" value="1"/>
</dbReference>
<gene>
    <name evidence="4" type="ORF">BOW53_16335</name>
</gene>
<dbReference type="SUPFAM" id="SSF54631">
    <property type="entry name" value="CBS-domain pair"/>
    <property type="match status" value="1"/>
</dbReference>
<dbReference type="SMART" id="SM00116">
    <property type="entry name" value="CBS"/>
    <property type="match status" value="2"/>
</dbReference>
<dbReference type="PROSITE" id="PS51371">
    <property type="entry name" value="CBS"/>
    <property type="match status" value="2"/>
</dbReference>
<dbReference type="OrthoDB" id="9807125at2"/>
<dbReference type="AlphaFoldDB" id="A0A1T2KZG9"/>
<comment type="caution">
    <text evidence="4">The sequence shown here is derived from an EMBL/GenBank/DDBJ whole genome shotgun (WGS) entry which is preliminary data.</text>
</comment>
<feature type="domain" description="CBS" evidence="3">
    <location>
        <begin position="100"/>
        <end position="152"/>
    </location>
</feature>
<dbReference type="InterPro" id="IPR000644">
    <property type="entry name" value="CBS_dom"/>
</dbReference>
<dbReference type="Proteomes" id="UP000191110">
    <property type="component" value="Unassembled WGS sequence"/>
</dbReference>
<dbReference type="PANTHER" id="PTHR43080">
    <property type="entry name" value="CBS DOMAIN-CONTAINING PROTEIN CBSX3, MITOCHONDRIAL"/>
    <property type="match status" value="1"/>
</dbReference>
<dbReference type="Gene3D" id="3.10.580.10">
    <property type="entry name" value="CBS-domain"/>
    <property type="match status" value="1"/>
</dbReference>
<keyword evidence="1 2" id="KW-0129">CBS domain</keyword>
<evidence type="ECO:0000256" key="1">
    <source>
        <dbReference type="ARBA" id="ARBA00023122"/>
    </source>
</evidence>
<proteinExistence type="predicted"/>
<accession>A0A1T2KZG9</accession>
<protein>
    <recommendedName>
        <fullName evidence="3">CBS domain-containing protein</fullName>
    </recommendedName>
</protein>
<keyword evidence="5" id="KW-1185">Reference proteome</keyword>
<evidence type="ECO:0000313" key="4">
    <source>
        <dbReference type="EMBL" id="OOZ38194.1"/>
    </source>
</evidence>
<reference evidence="4 5" key="1">
    <citation type="submission" date="2016-11" db="EMBL/GenBank/DDBJ databases">
        <title>Mixed transmission modes and dynamic genome evolution in an obligate animal-bacterial symbiosis.</title>
        <authorList>
            <person name="Russell S.L."/>
            <person name="Corbett-Detig R.B."/>
            <person name="Cavanaugh C.M."/>
        </authorList>
    </citation>
    <scope>NUCLEOTIDE SEQUENCE [LARGE SCALE GENOMIC DNA]</scope>
    <source>
        <strain evidence="4">Sveles-Q1</strain>
    </source>
</reference>
<evidence type="ECO:0000259" key="3">
    <source>
        <dbReference type="PROSITE" id="PS51371"/>
    </source>
</evidence>
<sequence>MLVVGEFGERLGIVSQSDVVWNQGVEHFLRLRSVKSAVTNPPIIIERETPFGEAVKQMGEFQSDAVVVGYEDGVKGIFTERDVVRFLAEQRHSEQIGELASRPIVTVKDDDSLYQARNILMQTRIRHIGVVDKRDELIGIVGFAEIMRSIEH</sequence>
<evidence type="ECO:0000313" key="5">
    <source>
        <dbReference type="Proteomes" id="UP000191110"/>
    </source>
</evidence>
<feature type="domain" description="CBS" evidence="3">
    <location>
        <begin position="38"/>
        <end position="94"/>
    </location>
</feature>
<name>A0A1T2KZG9_9GAMM</name>
<evidence type="ECO:0000256" key="2">
    <source>
        <dbReference type="PROSITE-ProRule" id="PRU00703"/>
    </source>
</evidence>
<dbReference type="InterPro" id="IPR046342">
    <property type="entry name" value="CBS_dom_sf"/>
</dbReference>
<dbReference type="EMBL" id="MPRL01000117">
    <property type="protein sequence ID" value="OOZ38194.1"/>
    <property type="molecule type" value="Genomic_DNA"/>
</dbReference>